<proteinExistence type="predicted"/>
<feature type="compositionally biased region" description="Acidic residues" evidence="1">
    <location>
        <begin position="16"/>
        <end position="27"/>
    </location>
</feature>
<dbReference type="OMA" id="PNFTHAM"/>
<dbReference type="EMBL" id="PDCK01000041">
    <property type="protein sequence ID" value="PRQ42564.1"/>
    <property type="molecule type" value="Genomic_DNA"/>
</dbReference>
<protein>
    <submittedName>
        <fullName evidence="2">Uncharacterized protein</fullName>
    </submittedName>
</protein>
<organism evidence="2 3">
    <name type="scientific">Rosa chinensis</name>
    <name type="common">China rose</name>
    <dbReference type="NCBI Taxonomy" id="74649"/>
    <lineage>
        <taxon>Eukaryota</taxon>
        <taxon>Viridiplantae</taxon>
        <taxon>Streptophyta</taxon>
        <taxon>Embryophyta</taxon>
        <taxon>Tracheophyta</taxon>
        <taxon>Spermatophyta</taxon>
        <taxon>Magnoliopsida</taxon>
        <taxon>eudicotyledons</taxon>
        <taxon>Gunneridae</taxon>
        <taxon>Pentapetalae</taxon>
        <taxon>rosids</taxon>
        <taxon>fabids</taxon>
        <taxon>Rosales</taxon>
        <taxon>Rosaceae</taxon>
        <taxon>Rosoideae</taxon>
        <taxon>Rosoideae incertae sedis</taxon>
        <taxon>Rosa</taxon>
    </lineage>
</organism>
<evidence type="ECO:0000256" key="1">
    <source>
        <dbReference type="SAM" id="MobiDB-lite"/>
    </source>
</evidence>
<accession>A0A2P6R800</accession>
<comment type="caution">
    <text evidence="2">The sequence shown here is derived from an EMBL/GenBank/DDBJ whole genome shotgun (WGS) entry which is preliminary data.</text>
</comment>
<dbReference type="Gramene" id="PRQ42564">
    <property type="protein sequence ID" value="PRQ42564"/>
    <property type="gene ID" value="RchiOBHm_Chr3g0459031"/>
</dbReference>
<name>A0A2P6R800_ROSCH</name>
<evidence type="ECO:0000313" key="2">
    <source>
        <dbReference type="EMBL" id="PRQ42564.1"/>
    </source>
</evidence>
<reference evidence="2 3" key="1">
    <citation type="journal article" date="2018" name="Nat. Genet.">
        <title>The Rosa genome provides new insights in the design of modern roses.</title>
        <authorList>
            <person name="Bendahmane M."/>
        </authorList>
    </citation>
    <scope>NUCLEOTIDE SEQUENCE [LARGE SCALE GENOMIC DNA]</scope>
    <source>
        <strain evidence="3">cv. Old Blush</strain>
    </source>
</reference>
<feature type="compositionally biased region" description="Basic residues" evidence="1">
    <location>
        <begin position="68"/>
        <end position="78"/>
    </location>
</feature>
<sequence>MSVLDKEISSSGRDCGDDDGNEDEDENGGGVNGRCRCRAKDAKKQSSGIRFSRNLGKAKQVVLSPFTKAKKQLPRRNRTAGSSSSCSPFSSGKRLGVSGGNQGCYLCFMQPLTVDSSAESPSSDPNSPNFTYGKLRSLIEKNDFYSRECNYHLDFDPKSPC</sequence>
<dbReference type="PANTHER" id="PTHR35123:SF2">
    <property type="entry name" value="UBIQUITIN CARBOXYL-TERMINAL HYDROLASE-LIKE PROTEIN"/>
    <property type="match status" value="1"/>
</dbReference>
<evidence type="ECO:0000313" key="3">
    <source>
        <dbReference type="Proteomes" id="UP000238479"/>
    </source>
</evidence>
<keyword evidence="3" id="KW-1185">Reference proteome</keyword>
<dbReference type="AlphaFoldDB" id="A0A2P6R800"/>
<feature type="region of interest" description="Disordered" evidence="1">
    <location>
        <begin position="1"/>
        <end position="51"/>
    </location>
</feature>
<gene>
    <name evidence="2" type="ORF">RchiOBHm_Chr3g0459031</name>
</gene>
<feature type="compositionally biased region" description="Low complexity" evidence="1">
    <location>
        <begin position="82"/>
        <end position="91"/>
    </location>
</feature>
<feature type="region of interest" description="Disordered" evidence="1">
    <location>
        <begin position="66"/>
        <end position="92"/>
    </location>
</feature>
<dbReference type="PANTHER" id="PTHR35123">
    <property type="entry name" value="OS07G0633900 PROTEIN-RELATED"/>
    <property type="match status" value="1"/>
</dbReference>
<dbReference type="Proteomes" id="UP000238479">
    <property type="component" value="Chromosome 3"/>
</dbReference>